<dbReference type="InterPro" id="IPR036890">
    <property type="entry name" value="HATPase_C_sf"/>
</dbReference>
<dbReference type="OrthoDB" id="9792240at2"/>
<dbReference type="InterPro" id="IPR003594">
    <property type="entry name" value="HATPase_dom"/>
</dbReference>
<keyword evidence="1" id="KW-0723">Serine/threonine-protein kinase</keyword>
<feature type="domain" description="Histidine kinase/HSP90-like ATPase" evidence="2">
    <location>
        <begin position="4"/>
        <end position="129"/>
    </location>
</feature>
<keyword evidence="1" id="KW-0418">Kinase</keyword>
<dbReference type="InterPro" id="IPR050267">
    <property type="entry name" value="Anti-sigma-factor_SerPK"/>
</dbReference>
<comment type="caution">
    <text evidence="3">The sequence shown here is derived from an EMBL/GenBank/DDBJ whole genome shotgun (WGS) entry which is preliminary data.</text>
</comment>
<dbReference type="Pfam" id="PF13581">
    <property type="entry name" value="HATPase_c_2"/>
    <property type="match status" value="1"/>
</dbReference>
<dbReference type="SUPFAM" id="SSF55874">
    <property type="entry name" value="ATPase domain of HSP90 chaperone/DNA topoisomerase II/histidine kinase"/>
    <property type="match status" value="1"/>
</dbReference>
<evidence type="ECO:0000256" key="1">
    <source>
        <dbReference type="ARBA" id="ARBA00022527"/>
    </source>
</evidence>
<dbReference type="Proteomes" id="UP000295341">
    <property type="component" value="Unassembled WGS sequence"/>
</dbReference>
<dbReference type="Gene3D" id="3.30.565.10">
    <property type="entry name" value="Histidine kinase-like ATPase, C-terminal domain"/>
    <property type="match status" value="1"/>
</dbReference>
<evidence type="ECO:0000313" key="3">
    <source>
        <dbReference type="EMBL" id="TDU30900.1"/>
    </source>
</evidence>
<evidence type="ECO:0000313" key="4">
    <source>
        <dbReference type="Proteomes" id="UP000295341"/>
    </source>
</evidence>
<accession>A0A4R7PCE4</accession>
<keyword evidence="1" id="KW-0808">Transferase</keyword>
<dbReference type="GO" id="GO:0004674">
    <property type="term" value="F:protein serine/threonine kinase activity"/>
    <property type="evidence" value="ECO:0007669"/>
    <property type="project" value="UniProtKB-KW"/>
</dbReference>
<reference evidence="3 4" key="1">
    <citation type="submission" date="2019-03" db="EMBL/GenBank/DDBJ databases">
        <title>Genomic Encyclopedia of Type Strains, Phase IV (KMG-IV): sequencing the most valuable type-strain genomes for metagenomic binning, comparative biology and taxonomic classification.</title>
        <authorList>
            <person name="Goeker M."/>
        </authorList>
    </citation>
    <scope>NUCLEOTIDE SEQUENCE [LARGE SCALE GENOMIC DNA]</scope>
    <source>
        <strain evidence="3 4">DSM 26377</strain>
    </source>
</reference>
<organism evidence="3 4">
    <name type="scientific">Panacagrimonas perspica</name>
    <dbReference type="NCBI Taxonomy" id="381431"/>
    <lineage>
        <taxon>Bacteria</taxon>
        <taxon>Pseudomonadati</taxon>
        <taxon>Pseudomonadota</taxon>
        <taxon>Gammaproteobacteria</taxon>
        <taxon>Nevskiales</taxon>
        <taxon>Nevskiaceae</taxon>
        <taxon>Panacagrimonas</taxon>
    </lineage>
</organism>
<dbReference type="EMBL" id="SOBT01000008">
    <property type="protein sequence ID" value="TDU30900.1"/>
    <property type="molecule type" value="Genomic_DNA"/>
</dbReference>
<dbReference type="AlphaFoldDB" id="A0A4R7PCE4"/>
<dbReference type="PANTHER" id="PTHR35526">
    <property type="entry name" value="ANTI-SIGMA-F FACTOR RSBW-RELATED"/>
    <property type="match status" value="1"/>
</dbReference>
<protein>
    <submittedName>
        <fullName evidence="3">Anti-sigma regulatory factor (Ser/Thr protein kinase)</fullName>
    </submittedName>
</protein>
<dbReference type="PANTHER" id="PTHR35526:SF6">
    <property type="entry name" value="SLR1861 PROTEIN"/>
    <property type="match status" value="1"/>
</dbReference>
<sequence>MADFPARLDELTAVLAFVERRSGELGTSRDVALRAALIAEELFVNCLRHGLAPERSRVRIELQCVDGELELGFEDEGLAFDPFTRPLADAPHLRPPHERPIGGLGVVLVDSFALRRDYRRLDARNCVRIWLPAGTA</sequence>
<name>A0A4R7PCE4_9GAMM</name>
<proteinExistence type="predicted"/>
<keyword evidence="4" id="KW-1185">Reference proteome</keyword>
<dbReference type="RefSeq" id="WP_133879535.1">
    <property type="nucleotide sequence ID" value="NZ_MWIN01000022.1"/>
</dbReference>
<evidence type="ECO:0000259" key="2">
    <source>
        <dbReference type="Pfam" id="PF13581"/>
    </source>
</evidence>
<gene>
    <name evidence="3" type="ORF">DFR24_0257</name>
</gene>
<dbReference type="CDD" id="cd16936">
    <property type="entry name" value="HATPase_RsbW-like"/>
    <property type="match status" value="1"/>
</dbReference>